<dbReference type="Gene3D" id="3.30.1330.30">
    <property type="match status" value="1"/>
</dbReference>
<dbReference type="InterPro" id="IPR029028">
    <property type="entry name" value="Alpha/beta_knot_MTases"/>
</dbReference>
<dbReference type="InterPro" id="IPR051259">
    <property type="entry name" value="rRNA_Methyltransferase"/>
</dbReference>
<name>A0A0S4QZZ8_9ACTN</name>
<dbReference type="Pfam" id="PF00588">
    <property type="entry name" value="SpoU_methylase"/>
    <property type="match status" value="1"/>
</dbReference>
<evidence type="ECO:0000256" key="3">
    <source>
        <dbReference type="ARBA" id="ARBA00022679"/>
    </source>
</evidence>
<dbReference type="InterPro" id="IPR013123">
    <property type="entry name" value="SpoU_subst-bd"/>
</dbReference>
<dbReference type="PANTHER" id="PTHR43191">
    <property type="entry name" value="RRNA METHYLTRANSFERASE 3"/>
    <property type="match status" value="1"/>
</dbReference>
<keyword evidence="7" id="KW-1185">Reference proteome</keyword>
<evidence type="ECO:0000256" key="4">
    <source>
        <dbReference type="SAM" id="MobiDB-lite"/>
    </source>
</evidence>
<evidence type="ECO:0000313" key="6">
    <source>
        <dbReference type="EMBL" id="CUU61027.1"/>
    </source>
</evidence>
<evidence type="ECO:0000256" key="1">
    <source>
        <dbReference type="ARBA" id="ARBA00007228"/>
    </source>
</evidence>
<accession>A0A0S4QZZ8</accession>
<dbReference type="GO" id="GO:0003723">
    <property type="term" value="F:RNA binding"/>
    <property type="evidence" value="ECO:0007669"/>
    <property type="project" value="InterPro"/>
</dbReference>
<dbReference type="RefSeq" id="WP_091286773.1">
    <property type="nucleotide sequence ID" value="NZ_FAOZ01000053.1"/>
</dbReference>
<dbReference type="InterPro" id="IPR053888">
    <property type="entry name" value="MRM3-like_sub_bind"/>
</dbReference>
<keyword evidence="2 6" id="KW-0489">Methyltransferase</keyword>
<keyword evidence="3 6" id="KW-0808">Transferase</keyword>
<dbReference type="InterPro" id="IPR029064">
    <property type="entry name" value="Ribosomal_eL30-like_sf"/>
</dbReference>
<dbReference type="CDD" id="cd18095">
    <property type="entry name" value="SpoU-like_rRNA-MTase"/>
    <property type="match status" value="1"/>
</dbReference>
<sequence length="320" mass="32029">MSPRRPQRPSAGRSTSSTGSSTGLSEASSTGPFTGGGVLNAGPSPDRFDGLRSAHVAAARRLRRAAARREEGLFLVEGAQAVTAALQADALVELFVGESALARHGQLMAGTGVPVRFVTDAAAAALSETVTPQGLVGVAELPGHRLADLGRPRLVAVCEGANDPGNAGTVIRSADAAGADAVVFVGDSVDPFGGKCVRSSAGSLFHLPVIVAADAPTVVRELRELGCQVLATSGHADRDLDELAAAGVLAGPTAWVFGNEARGLTAATAASADTAVRVPVYGQAESLNLAVASALCMYASARAQRAVRSATSGASGGGAR</sequence>
<dbReference type="GO" id="GO:0006396">
    <property type="term" value="P:RNA processing"/>
    <property type="evidence" value="ECO:0007669"/>
    <property type="project" value="InterPro"/>
</dbReference>
<dbReference type="GO" id="GO:0005737">
    <property type="term" value="C:cytoplasm"/>
    <property type="evidence" value="ECO:0007669"/>
    <property type="project" value="UniProtKB-ARBA"/>
</dbReference>
<dbReference type="SMART" id="SM00967">
    <property type="entry name" value="SpoU_sub_bind"/>
    <property type="match status" value="1"/>
</dbReference>
<evidence type="ECO:0000259" key="5">
    <source>
        <dbReference type="SMART" id="SM00967"/>
    </source>
</evidence>
<dbReference type="GO" id="GO:0032259">
    <property type="term" value="P:methylation"/>
    <property type="evidence" value="ECO:0007669"/>
    <property type="project" value="UniProtKB-KW"/>
</dbReference>
<dbReference type="Pfam" id="PF22435">
    <property type="entry name" value="MRM3-like_sub_bind"/>
    <property type="match status" value="1"/>
</dbReference>
<proteinExistence type="inferred from homology"/>
<evidence type="ECO:0000256" key="2">
    <source>
        <dbReference type="ARBA" id="ARBA00022603"/>
    </source>
</evidence>
<gene>
    <name evidence="6" type="ORF">Ga0074812_15314</name>
</gene>
<dbReference type="EMBL" id="FAOZ01000053">
    <property type="protein sequence ID" value="CUU61027.1"/>
    <property type="molecule type" value="Genomic_DNA"/>
</dbReference>
<comment type="similarity">
    <text evidence="1">Belongs to the class IV-like SAM-binding methyltransferase superfamily. RNA methyltransferase TrmH family.</text>
</comment>
<dbReference type="AlphaFoldDB" id="A0A0S4QZZ8"/>
<feature type="region of interest" description="Disordered" evidence="4">
    <location>
        <begin position="1"/>
        <end position="46"/>
    </location>
</feature>
<dbReference type="Gene3D" id="3.40.1280.10">
    <property type="match status" value="1"/>
</dbReference>
<feature type="compositionally biased region" description="Low complexity" evidence="4">
    <location>
        <begin position="10"/>
        <end position="31"/>
    </location>
</feature>
<dbReference type="Proteomes" id="UP000198802">
    <property type="component" value="Unassembled WGS sequence"/>
</dbReference>
<dbReference type="InterPro" id="IPR001537">
    <property type="entry name" value="SpoU_MeTrfase"/>
</dbReference>
<dbReference type="SUPFAM" id="SSF75217">
    <property type="entry name" value="alpha/beta knot"/>
    <property type="match status" value="1"/>
</dbReference>
<dbReference type="GO" id="GO:0008173">
    <property type="term" value="F:RNA methyltransferase activity"/>
    <property type="evidence" value="ECO:0007669"/>
    <property type="project" value="InterPro"/>
</dbReference>
<organism evidence="6 7">
    <name type="scientific">Parafrankia irregularis</name>
    <dbReference type="NCBI Taxonomy" id="795642"/>
    <lineage>
        <taxon>Bacteria</taxon>
        <taxon>Bacillati</taxon>
        <taxon>Actinomycetota</taxon>
        <taxon>Actinomycetes</taxon>
        <taxon>Frankiales</taxon>
        <taxon>Frankiaceae</taxon>
        <taxon>Parafrankia</taxon>
    </lineage>
</organism>
<dbReference type="PANTHER" id="PTHR43191:SF2">
    <property type="entry name" value="RRNA METHYLTRANSFERASE 3, MITOCHONDRIAL"/>
    <property type="match status" value="1"/>
</dbReference>
<protein>
    <submittedName>
        <fullName evidence="6">RNA methyltransferase, TrmH family</fullName>
    </submittedName>
</protein>
<dbReference type="InterPro" id="IPR029026">
    <property type="entry name" value="tRNA_m1G_MTases_N"/>
</dbReference>
<reference evidence="7" key="1">
    <citation type="submission" date="2015-11" db="EMBL/GenBank/DDBJ databases">
        <authorList>
            <person name="Varghese N."/>
        </authorList>
    </citation>
    <scope>NUCLEOTIDE SEQUENCE [LARGE SCALE GENOMIC DNA]</scope>
    <source>
        <strain evidence="7">DSM 45899</strain>
    </source>
</reference>
<feature type="domain" description="RNA 2-O ribose methyltransferase substrate binding" evidence="5">
    <location>
        <begin position="75"/>
        <end position="145"/>
    </location>
</feature>
<dbReference type="SUPFAM" id="SSF55315">
    <property type="entry name" value="L30e-like"/>
    <property type="match status" value="1"/>
</dbReference>
<evidence type="ECO:0000313" key="7">
    <source>
        <dbReference type="Proteomes" id="UP000198802"/>
    </source>
</evidence>